<sequence length="469" mass="50782">MTTHYPTAPAEPARRVTREERRVLAGTLVGTTIEWYDFFIYAQAAAFVLTPLFFAPIASQNPGLAQVFSWASLGISFLFRPLGAIIAGHLGDKFGRKMVLVLTLFGMGAATVLIGLLPTYAQIGVGAPILLVLLRILQGFSAGGEWGGAALMAVEHAPRNKRGLFGSYPQIGVPIGMILATLFMFAVTNLTTKEQFLAWGWRIPFLSSVVLILVGYWIRKAVEESPVFKEMQLRKKESSAPLSQLFKGNTKEVVLAALIFAANNAAGYLVIAFFASYGVKTLHMQQSTTLVASLVGGFGWLVFTMLGGWISDKIGRVRTFQIGYAIIILWAIPMWFLLDTASLPLFTLAILILTMGLGPSYGPQSALYAEMFPARIRYSGVSIGYALGSIIGGAFAPMIAEMLLGGTGKSWTIGVYIAALALVSFIAVSMVPKSLQESDLHVEEVHEEFLAAHPEVEIPATVAEKLNHK</sequence>
<dbReference type="PANTHER" id="PTHR43045">
    <property type="entry name" value="SHIKIMATE TRANSPORTER"/>
    <property type="match status" value="1"/>
</dbReference>
<dbReference type="EMBL" id="JACHBL010000001">
    <property type="protein sequence ID" value="MBB5598117.1"/>
    <property type="molecule type" value="Genomic_DNA"/>
</dbReference>
<feature type="transmembrane region" description="Helical" evidence="7">
    <location>
        <begin position="289"/>
        <end position="310"/>
    </location>
</feature>
<evidence type="ECO:0000256" key="7">
    <source>
        <dbReference type="SAM" id="Phobius"/>
    </source>
</evidence>
<feature type="transmembrane region" description="Helical" evidence="7">
    <location>
        <begin position="166"/>
        <end position="187"/>
    </location>
</feature>
<feature type="transmembrane region" description="Helical" evidence="7">
    <location>
        <begin position="322"/>
        <end position="338"/>
    </location>
</feature>
<dbReference type="Pfam" id="PF07690">
    <property type="entry name" value="MFS_1"/>
    <property type="match status" value="1"/>
</dbReference>
<feature type="transmembrane region" description="Helical" evidence="7">
    <location>
        <begin position="129"/>
        <end position="154"/>
    </location>
</feature>
<comment type="caution">
    <text evidence="9">The sequence shown here is derived from an EMBL/GenBank/DDBJ whole genome shotgun (WGS) entry which is preliminary data.</text>
</comment>
<feature type="transmembrane region" description="Helical" evidence="7">
    <location>
        <begin position="64"/>
        <end position="87"/>
    </location>
</feature>
<dbReference type="InterPro" id="IPR020846">
    <property type="entry name" value="MFS_dom"/>
</dbReference>
<dbReference type="SUPFAM" id="SSF103473">
    <property type="entry name" value="MFS general substrate transporter"/>
    <property type="match status" value="1"/>
</dbReference>
<feature type="domain" description="Major facilitator superfamily (MFS) profile" evidence="8">
    <location>
        <begin position="23"/>
        <end position="436"/>
    </location>
</feature>
<feature type="transmembrane region" description="Helical" evidence="7">
    <location>
        <begin position="344"/>
        <end position="362"/>
    </location>
</feature>
<dbReference type="RefSeq" id="WP_183641477.1">
    <property type="nucleotide sequence ID" value="NZ_JACHBL010000001.1"/>
</dbReference>
<feature type="transmembrane region" description="Helical" evidence="7">
    <location>
        <begin position="410"/>
        <end position="431"/>
    </location>
</feature>
<feature type="transmembrane region" description="Helical" evidence="7">
    <location>
        <begin position="253"/>
        <end position="277"/>
    </location>
</feature>
<dbReference type="GO" id="GO:0022857">
    <property type="term" value="F:transmembrane transporter activity"/>
    <property type="evidence" value="ECO:0007669"/>
    <property type="project" value="InterPro"/>
</dbReference>
<dbReference type="Proteomes" id="UP000523863">
    <property type="component" value="Unassembled WGS sequence"/>
</dbReference>
<feature type="transmembrane region" description="Helical" evidence="7">
    <location>
        <begin position="38"/>
        <end position="58"/>
    </location>
</feature>
<keyword evidence="10" id="KW-1185">Reference proteome</keyword>
<evidence type="ECO:0000259" key="8">
    <source>
        <dbReference type="PROSITE" id="PS50850"/>
    </source>
</evidence>
<dbReference type="InterPro" id="IPR036259">
    <property type="entry name" value="MFS_trans_sf"/>
</dbReference>
<accession>A0A7W9DBQ0</accession>
<dbReference type="Gene3D" id="1.20.1250.20">
    <property type="entry name" value="MFS general substrate transporter like domains"/>
    <property type="match status" value="2"/>
</dbReference>
<feature type="transmembrane region" description="Helical" evidence="7">
    <location>
        <begin position="383"/>
        <end position="404"/>
    </location>
</feature>
<protein>
    <submittedName>
        <fullName evidence="9">MFS family permease</fullName>
    </submittedName>
</protein>
<reference evidence="9 10" key="1">
    <citation type="submission" date="2020-08" db="EMBL/GenBank/DDBJ databases">
        <title>Sequencing the genomes of 1000 actinobacteria strains.</title>
        <authorList>
            <person name="Klenk H.-P."/>
        </authorList>
    </citation>
    <scope>NUCLEOTIDE SEQUENCE [LARGE SCALE GENOMIC DNA]</scope>
    <source>
        <strain evidence="9 10">DSM 23694</strain>
    </source>
</reference>
<dbReference type="CDD" id="cd17369">
    <property type="entry name" value="MFS_ShiA_like"/>
    <property type="match status" value="1"/>
</dbReference>
<gene>
    <name evidence="9" type="ORF">BKA12_001197</name>
</gene>
<keyword evidence="2" id="KW-0813">Transport</keyword>
<evidence type="ECO:0000256" key="6">
    <source>
        <dbReference type="ARBA" id="ARBA00023136"/>
    </source>
</evidence>
<dbReference type="InterPro" id="IPR011701">
    <property type="entry name" value="MFS"/>
</dbReference>
<evidence type="ECO:0000313" key="10">
    <source>
        <dbReference type="Proteomes" id="UP000523863"/>
    </source>
</evidence>
<name>A0A7W9DBQ0_9MICC</name>
<dbReference type="GO" id="GO:0005886">
    <property type="term" value="C:plasma membrane"/>
    <property type="evidence" value="ECO:0007669"/>
    <property type="project" value="UniProtKB-SubCell"/>
</dbReference>
<evidence type="ECO:0000256" key="2">
    <source>
        <dbReference type="ARBA" id="ARBA00022448"/>
    </source>
</evidence>
<organism evidence="9 10">
    <name type="scientific">Neomicrococcus lactis</name>
    <dbReference type="NCBI Taxonomy" id="732241"/>
    <lineage>
        <taxon>Bacteria</taxon>
        <taxon>Bacillati</taxon>
        <taxon>Actinomycetota</taxon>
        <taxon>Actinomycetes</taxon>
        <taxon>Micrococcales</taxon>
        <taxon>Micrococcaceae</taxon>
        <taxon>Neomicrococcus</taxon>
    </lineage>
</organism>
<keyword evidence="4 7" id="KW-0812">Transmembrane</keyword>
<evidence type="ECO:0000256" key="4">
    <source>
        <dbReference type="ARBA" id="ARBA00022692"/>
    </source>
</evidence>
<dbReference type="PROSITE" id="PS50850">
    <property type="entry name" value="MFS"/>
    <property type="match status" value="1"/>
</dbReference>
<proteinExistence type="predicted"/>
<evidence type="ECO:0000313" key="9">
    <source>
        <dbReference type="EMBL" id="MBB5598117.1"/>
    </source>
</evidence>
<evidence type="ECO:0000256" key="1">
    <source>
        <dbReference type="ARBA" id="ARBA00004651"/>
    </source>
</evidence>
<dbReference type="AlphaFoldDB" id="A0A7W9DBQ0"/>
<dbReference type="PANTHER" id="PTHR43045:SF1">
    <property type="entry name" value="SHIKIMATE TRANSPORTER"/>
    <property type="match status" value="1"/>
</dbReference>
<keyword evidence="5 7" id="KW-1133">Transmembrane helix</keyword>
<keyword evidence="6 7" id="KW-0472">Membrane</keyword>
<evidence type="ECO:0000256" key="5">
    <source>
        <dbReference type="ARBA" id="ARBA00022989"/>
    </source>
</evidence>
<comment type="subcellular location">
    <subcellularLocation>
        <location evidence="1">Cell membrane</location>
        <topology evidence="1">Multi-pass membrane protein</topology>
    </subcellularLocation>
</comment>
<evidence type="ECO:0000256" key="3">
    <source>
        <dbReference type="ARBA" id="ARBA00022475"/>
    </source>
</evidence>
<feature type="transmembrane region" description="Helical" evidence="7">
    <location>
        <begin position="99"/>
        <end position="123"/>
    </location>
</feature>
<feature type="transmembrane region" description="Helical" evidence="7">
    <location>
        <begin position="199"/>
        <end position="218"/>
    </location>
</feature>
<keyword evidence="3" id="KW-1003">Cell membrane</keyword>